<dbReference type="InterPro" id="IPR008971">
    <property type="entry name" value="HSP40/DnaJ_pept-bd"/>
</dbReference>
<keyword evidence="4" id="KW-0862">Zinc</keyword>
<evidence type="ECO:0000313" key="8">
    <source>
        <dbReference type="Proteomes" id="UP000266273"/>
    </source>
</evidence>
<accession>A0A397Q6X3</accession>
<keyword evidence="3" id="KW-0863">Zinc-finger</keyword>
<dbReference type="Proteomes" id="UP000266273">
    <property type="component" value="Unassembled WGS sequence"/>
</dbReference>
<dbReference type="InterPro" id="IPR002939">
    <property type="entry name" value="DnaJ_C"/>
</dbReference>
<evidence type="ECO:0000256" key="2">
    <source>
        <dbReference type="ARBA" id="ARBA00022737"/>
    </source>
</evidence>
<protein>
    <submittedName>
        <fullName evidence="7">DnaJ-class molecular chaperone</fullName>
    </submittedName>
</protein>
<keyword evidence="8" id="KW-1185">Reference proteome</keyword>
<dbReference type="FunFam" id="2.60.260.20:FF:000005">
    <property type="entry name" value="Chaperone protein dnaJ 1, mitochondrial"/>
    <property type="match status" value="1"/>
</dbReference>
<evidence type="ECO:0000313" key="7">
    <source>
        <dbReference type="EMBL" id="RIA56832.1"/>
    </source>
</evidence>
<dbReference type="PROSITE" id="PS50076">
    <property type="entry name" value="DNAJ_2"/>
    <property type="match status" value="1"/>
</dbReference>
<dbReference type="InterPro" id="IPR018253">
    <property type="entry name" value="DnaJ_domain_CS"/>
</dbReference>
<reference evidence="7 8" key="1">
    <citation type="submission" date="2018-08" db="EMBL/GenBank/DDBJ databases">
        <title>Genomic Encyclopedia of Archaeal and Bacterial Type Strains, Phase II (KMG-II): from individual species to whole genera.</title>
        <authorList>
            <person name="Goeker M."/>
        </authorList>
    </citation>
    <scope>NUCLEOTIDE SEQUENCE [LARGE SCALE GENOMIC DNA]</scope>
    <source>
        <strain evidence="7 8">DSM 5002</strain>
    </source>
</reference>
<dbReference type="PANTHER" id="PTHR43096">
    <property type="entry name" value="DNAJ HOMOLOG 1, MITOCHONDRIAL-RELATED"/>
    <property type="match status" value="1"/>
</dbReference>
<feature type="domain" description="J" evidence="6">
    <location>
        <begin position="4"/>
        <end position="69"/>
    </location>
</feature>
<dbReference type="CDD" id="cd06257">
    <property type="entry name" value="DnaJ"/>
    <property type="match status" value="1"/>
</dbReference>
<dbReference type="InterPro" id="IPR001623">
    <property type="entry name" value="DnaJ_domain"/>
</dbReference>
<dbReference type="OrthoDB" id="9779889at2"/>
<dbReference type="Pfam" id="PF01556">
    <property type="entry name" value="DnaJ_C"/>
    <property type="match status" value="1"/>
</dbReference>
<evidence type="ECO:0000256" key="5">
    <source>
        <dbReference type="ARBA" id="ARBA00023186"/>
    </source>
</evidence>
<dbReference type="Gene3D" id="1.10.287.110">
    <property type="entry name" value="DnaJ domain"/>
    <property type="match status" value="1"/>
</dbReference>
<dbReference type="InterPro" id="IPR036869">
    <property type="entry name" value="J_dom_sf"/>
</dbReference>
<dbReference type="PROSITE" id="PS00636">
    <property type="entry name" value="DNAJ_1"/>
    <property type="match status" value="1"/>
</dbReference>
<organism evidence="7 8">
    <name type="scientific">Dichotomicrobium thermohalophilum</name>
    <dbReference type="NCBI Taxonomy" id="933063"/>
    <lineage>
        <taxon>Bacteria</taxon>
        <taxon>Pseudomonadati</taxon>
        <taxon>Pseudomonadota</taxon>
        <taxon>Alphaproteobacteria</taxon>
        <taxon>Hyphomicrobiales</taxon>
        <taxon>Hyphomicrobiaceae</taxon>
        <taxon>Dichotomicrobium</taxon>
    </lineage>
</organism>
<sequence length="309" mass="34160">MATDLYSELGVSRNASDEEIRKAYRSLAKEHHPDLHPGDKQAEDKFKRISAAFAILGDPEKRRRYDAGEIDETGQERAAHQYYREYADGTEGFRYHSRGGFEDFGDIFGDIFGRAGRGRAGEFHMAGMDYRYHLEIDFLEAALGTKKRVTLPEGGTLDINVPAGVTDGQVLRLRGKGEPGVGRGQPGDALIELSIRSHPIFQRDGDDIIVEVPLSIDEAVLGAKVQVPTIHGTVALNIPKGTSGGQTFRLRGKGIENARTKHKGDQHVRTRLVLPSQPDPELEKAMQQWRDAKGGTSGFDPRAKLRAYL</sequence>
<dbReference type="GO" id="GO:0051082">
    <property type="term" value="F:unfolded protein binding"/>
    <property type="evidence" value="ECO:0007669"/>
    <property type="project" value="InterPro"/>
</dbReference>
<evidence type="ECO:0000256" key="3">
    <source>
        <dbReference type="ARBA" id="ARBA00022771"/>
    </source>
</evidence>
<dbReference type="SMART" id="SM00271">
    <property type="entry name" value="DnaJ"/>
    <property type="match status" value="1"/>
</dbReference>
<keyword evidence="5" id="KW-0143">Chaperone</keyword>
<dbReference type="AlphaFoldDB" id="A0A397Q6X3"/>
<name>A0A397Q6X3_9HYPH</name>
<comment type="caution">
    <text evidence="7">The sequence shown here is derived from an EMBL/GenBank/DDBJ whole genome shotgun (WGS) entry which is preliminary data.</text>
</comment>
<dbReference type="GO" id="GO:0042026">
    <property type="term" value="P:protein refolding"/>
    <property type="evidence" value="ECO:0007669"/>
    <property type="project" value="TreeGrafter"/>
</dbReference>
<keyword evidence="1" id="KW-0479">Metal-binding</keyword>
<evidence type="ECO:0000256" key="4">
    <source>
        <dbReference type="ARBA" id="ARBA00022833"/>
    </source>
</evidence>
<dbReference type="SUPFAM" id="SSF49493">
    <property type="entry name" value="HSP40/DnaJ peptide-binding domain"/>
    <property type="match status" value="2"/>
</dbReference>
<dbReference type="CDD" id="cd10747">
    <property type="entry name" value="DnaJ_C"/>
    <property type="match status" value="1"/>
</dbReference>
<evidence type="ECO:0000259" key="6">
    <source>
        <dbReference type="PROSITE" id="PS50076"/>
    </source>
</evidence>
<dbReference type="PANTHER" id="PTHR43096:SF48">
    <property type="entry name" value="CHAPERONE PROTEIN DNAJ"/>
    <property type="match status" value="1"/>
</dbReference>
<dbReference type="SUPFAM" id="SSF46565">
    <property type="entry name" value="Chaperone J-domain"/>
    <property type="match status" value="1"/>
</dbReference>
<gene>
    <name evidence="7" type="ORF">BXY53_1945</name>
</gene>
<dbReference type="Gene3D" id="2.60.260.20">
    <property type="entry name" value="Urease metallochaperone UreE, N-terminal domain"/>
    <property type="match status" value="2"/>
</dbReference>
<dbReference type="GO" id="GO:0005737">
    <property type="term" value="C:cytoplasm"/>
    <property type="evidence" value="ECO:0007669"/>
    <property type="project" value="TreeGrafter"/>
</dbReference>
<evidence type="ECO:0000256" key="1">
    <source>
        <dbReference type="ARBA" id="ARBA00022723"/>
    </source>
</evidence>
<proteinExistence type="predicted"/>
<keyword evidence="2" id="KW-0677">Repeat</keyword>
<dbReference type="Pfam" id="PF00226">
    <property type="entry name" value="DnaJ"/>
    <property type="match status" value="1"/>
</dbReference>
<dbReference type="PRINTS" id="PR00625">
    <property type="entry name" value="JDOMAIN"/>
</dbReference>
<dbReference type="GO" id="GO:0008270">
    <property type="term" value="F:zinc ion binding"/>
    <property type="evidence" value="ECO:0007669"/>
    <property type="project" value="UniProtKB-KW"/>
</dbReference>
<dbReference type="RefSeq" id="WP_119061589.1">
    <property type="nucleotide sequence ID" value="NZ_QXDF01000001.1"/>
</dbReference>
<dbReference type="EMBL" id="QXDF01000001">
    <property type="protein sequence ID" value="RIA56832.1"/>
    <property type="molecule type" value="Genomic_DNA"/>
</dbReference>